<dbReference type="AlphaFoldDB" id="A0A6C1C3C0"/>
<name>A0A6C1C3C0_9ACTN</name>
<gene>
    <name evidence="1" type="ORF">D8771_26775</name>
</gene>
<accession>A0A6C1C3C0</accession>
<dbReference type="Proteomes" id="UP000298111">
    <property type="component" value="Unassembled WGS sequence"/>
</dbReference>
<comment type="caution">
    <text evidence="1">The sequence shown here is derived from an EMBL/GenBank/DDBJ whole genome shotgun (WGS) entry which is preliminary data.</text>
</comment>
<dbReference type="EMBL" id="RCIY01000090">
    <property type="protein sequence ID" value="TGG77744.1"/>
    <property type="molecule type" value="Genomic_DNA"/>
</dbReference>
<organism evidence="1 2">
    <name type="scientific">Streptomyces albus</name>
    <dbReference type="NCBI Taxonomy" id="1888"/>
    <lineage>
        <taxon>Bacteria</taxon>
        <taxon>Bacillati</taxon>
        <taxon>Actinomycetota</taxon>
        <taxon>Actinomycetes</taxon>
        <taxon>Kitasatosporales</taxon>
        <taxon>Streptomycetaceae</taxon>
        <taxon>Streptomyces</taxon>
    </lineage>
</organism>
<evidence type="ECO:0000313" key="2">
    <source>
        <dbReference type="Proteomes" id="UP000298111"/>
    </source>
</evidence>
<dbReference type="RefSeq" id="WP_053932945.1">
    <property type="nucleotide sequence ID" value="NZ_BNEJ01000020.1"/>
</dbReference>
<sequence length="217" mass="23782">MTIRSNSDATSCGPWAVADGQGYREVRSHASATFDLDARLPGKVFRESHEDSLFCEFDVVLAPEFWPAISAMARWHGDSRVELLVLEPDCETFYLADYGMYPAVSLPVEAGEDEYWDAVGHEPDGDIMGSLAISANVIALTGPSGKWGCWGERDPEVAVFQGFPDVATRDDWRSRFGPFLDAAGALESYLPLTFADREVPQEYAATLTANYGPSKQG</sequence>
<reference evidence="1 2" key="1">
    <citation type="submission" date="2018-10" db="EMBL/GenBank/DDBJ databases">
        <title>Isolation of pseudouridimycin from Streptomyces albus DSM 40763.</title>
        <authorList>
            <person name="Rosenqvist P."/>
            <person name="Metsae-Ketelae M."/>
            <person name="Virta P."/>
        </authorList>
    </citation>
    <scope>NUCLEOTIDE SEQUENCE [LARGE SCALE GENOMIC DNA]</scope>
    <source>
        <strain evidence="1 2">DSM 40763</strain>
    </source>
</reference>
<evidence type="ECO:0000313" key="1">
    <source>
        <dbReference type="EMBL" id="TGG77744.1"/>
    </source>
</evidence>
<proteinExistence type="predicted"/>
<protein>
    <submittedName>
        <fullName evidence="1">Uncharacterized protein</fullName>
    </submittedName>
</protein>
<dbReference type="GeneID" id="75182211"/>